<feature type="region of interest" description="Disordered" evidence="2">
    <location>
        <begin position="46"/>
        <end position="149"/>
    </location>
</feature>
<feature type="compositionally biased region" description="Basic and acidic residues" evidence="2">
    <location>
        <begin position="102"/>
        <end position="117"/>
    </location>
</feature>
<keyword evidence="1" id="KW-0175">Coiled coil</keyword>
<reference evidence="3" key="1">
    <citation type="submission" date="2016-03" db="EMBL/GenBank/DDBJ databases">
        <title>Mechanisms controlling the formation of the plant cell surface in tip-growing cells are functionally conserved among land plants.</title>
        <authorList>
            <person name="Honkanen S."/>
            <person name="Jones V.A."/>
            <person name="Morieri G."/>
            <person name="Champion C."/>
            <person name="Hetherington A.J."/>
            <person name="Kelly S."/>
            <person name="Saint-Marcoux D."/>
            <person name="Proust H."/>
            <person name="Prescott H."/>
            <person name="Dolan L."/>
        </authorList>
    </citation>
    <scope>NUCLEOTIDE SEQUENCE [LARGE SCALE GENOMIC DNA]</scope>
    <source>
        <tissue evidence="3">Whole gametophyte</tissue>
    </source>
</reference>
<accession>A0A176VDD2</accession>
<organism evidence="3 4">
    <name type="scientific">Marchantia polymorpha subsp. ruderalis</name>
    <dbReference type="NCBI Taxonomy" id="1480154"/>
    <lineage>
        <taxon>Eukaryota</taxon>
        <taxon>Viridiplantae</taxon>
        <taxon>Streptophyta</taxon>
        <taxon>Embryophyta</taxon>
        <taxon>Marchantiophyta</taxon>
        <taxon>Marchantiopsida</taxon>
        <taxon>Marchantiidae</taxon>
        <taxon>Marchantiales</taxon>
        <taxon>Marchantiaceae</taxon>
        <taxon>Marchantia</taxon>
    </lineage>
</organism>
<protein>
    <submittedName>
        <fullName evidence="3">Uncharacterized protein</fullName>
    </submittedName>
</protein>
<evidence type="ECO:0000313" key="4">
    <source>
        <dbReference type="Proteomes" id="UP000077202"/>
    </source>
</evidence>
<gene>
    <name evidence="3" type="ORF">AXG93_3632s1000</name>
</gene>
<feature type="region of interest" description="Disordered" evidence="2">
    <location>
        <begin position="345"/>
        <end position="374"/>
    </location>
</feature>
<name>A0A176VDD2_MARPO</name>
<dbReference type="EMBL" id="LVLJ01004073">
    <property type="protein sequence ID" value="OAE18392.1"/>
    <property type="molecule type" value="Genomic_DNA"/>
</dbReference>
<dbReference type="Proteomes" id="UP000077202">
    <property type="component" value="Unassembled WGS sequence"/>
</dbReference>
<dbReference type="AlphaFoldDB" id="A0A176VDD2"/>
<feature type="compositionally biased region" description="Acidic residues" evidence="2">
    <location>
        <begin position="50"/>
        <end position="66"/>
    </location>
</feature>
<evidence type="ECO:0000256" key="2">
    <source>
        <dbReference type="SAM" id="MobiDB-lite"/>
    </source>
</evidence>
<feature type="compositionally biased region" description="Acidic residues" evidence="2">
    <location>
        <begin position="351"/>
        <end position="364"/>
    </location>
</feature>
<feature type="compositionally biased region" description="Basic and acidic residues" evidence="2">
    <location>
        <begin position="128"/>
        <end position="142"/>
    </location>
</feature>
<feature type="coiled-coil region" evidence="1">
    <location>
        <begin position="208"/>
        <end position="235"/>
    </location>
</feature>
<evidence type="ECO:0000313" key="3">
    <source>
        <dbReference type="EMBL" id="OAE18392.1"/>
    </source>
</evidence>
<comment type="caution">
    <text evidence="3">The sequence shown here is derived from an EMBL/GenBank/DDBJ whole genome shotgun (WGS) entry which is preliminary data.</text>
</comment>
<evidence type="ECO:0000256" key="1">
    <source>
        <dbReference type="SAM" id="Coils"/>
    </source>
</evidence>
<sequence length="426" mass="47753">MWSIMRQHMGDITRVSANYLSPFSINFYKGMRLLTDAEQKKFQLQTHAEDGDETLDANDVDTDQEETQLALPLEMADGPMDQVEERPQKRRDWAEMEADAAGTEKEGPLERGIRPSDWRPSAAVESGAPKEAKGKKVDKDEGTQGQKLGPSAEAVVVPLLPYLDSKLEKYDGPSNVGSNMELLRTRTRVKVAATTLTVEQVESWIAKRAAAKALLEEKKKKLHELKAKYEIETQKWLQLRDLKRRVTTMIACSGGLFTRHASYWELHASTSARHSGNQSLFFINFYKGMGLLNVAEHKKFPLETKTTDDEEALGGNEVASYEDDLALALTLANVNKLKDVIKELPAKDTQEEGEEQGGDTEVETSNEGCWPPRQPPVYTPLTKEYSQVLAELVDMVVDPNMVEKRIDCVVEDVEKTIAEQQPMLLG</sequence>
<keyword evidence="4" id="KW-1185">Reference proteome</keyword>
<proteinExistence type="predicted"/>
<feature type="compositionally biased region" description="Basic and acidic residues" evidence="2">
    <location>
        <begin position="83"/>
        <end position="94"/>
    </location>
</feature>